<evidence type="ECO:0000313" key="3">
    <source>
        <dbReference type="Proteomes" id="UP000474296"/>
    </source>
</evidence>
<evidence type="ECO:0000256" key="1">
    <source>
        <dbReference type="SAM" id="Phobius"/>
    </source>
</evidence>
<gene>
    <name evidence="2" type="ORF">GWK10_05840</name>
</gene>
<proteinExistence type="predicted"/>
<keyword evidence="1" id="KW-1133">Transmembrane helix</keyword>
<keyword evidence="1" id="KW-0472">Membrane</keyword>
<keyword evidence="3" id="KW-1185">Reference proteome</keyword>
<organism evidence="2 3">
    <name type="scientific">Spongiivirga citrea</name>
    <dbReference type="NCBI Taxonomy" id="1481457"/>
    <lineage>
        <taxon>Bacteria</taxon>
        <taxon>Pseudomonadati</taxon>
        <taxon>Bacteroidota</taxon>
        <taxon>Flavobacteriia</taxon>
        <taxon>Flavobacteriales</taxon>
        <taxon>Flavobacteriaceae</taxon>
        <taxon>Spongiivirga</taxon>
    </lineage>
</organism>
<feature type="transmembrane region" description="Helical" evidence="1">
    <location>
        <begin position="218"/>
        <end position="235"/>
    </location>
</feature>
<dbReference type="Proteomes" id="UP000474296">
    <property type="component" value="Unassembled WGS sequence"/>
</dbReference>
<feature type="transmembrane region" description="Helical" evidence="1">
    <location>
        <begin position="12"/>
        <end position="29"/>
    </location>
</feature>
<feature type="transmembrane region" description="Helical" evidence="1">
    <location>
        <begin position="267"/>
        <end position="285"/>
    </location>
</feature>
<evidence type="ECO:0008006" key="4">
    <source>
        <dbReference type="Google" id="ProtNLM"/>
    </source>
</evidence>
<dbReference type="RefSeq" id="WP_164030160.1">
    <property type="nucleotide sequence ID" value="NZ_JAABOQ010000002.1"/>
</dbReference>
<sequence>MTNLNQTGQSFLSRYLLRFLFLYIVLYIYPYGFEYIQELTTSDISFWQPITIWFGETFLGWEFNKDYLLNGFDSKYDFSRFLLIACLAIIGAFIWVFIDSKLKTNYNNKLKVLFKTILRYHVGLTLIIYGLSKVFMLQFGEMDLDRLENTTGNHNGMRYLWDFMSYSEFYTRTSGWVEVLGGALLLFRRTTFIGAFISFIAMANVVLIDIGYDVRVKMFAIHLFLMTLLILGEDIKRMIDFFIRNKPTTPMVNKPLLTGKTSKKIGYFIKGGLLTYYIISCFISYTGRIERTHNDYPYMVQYHTVDLFIKNGDTIENEASKWKNISINGMSYWPETFNLITEDDNQQRFSFELDTVAKQFTFQPARSKDSTAYILNYQNGENKSTTFKGIYSGDTLEIKTSYKTFEDYPLTKSRFKWITDLK</sequence>
<evidence type="ECO:0000313" key="2">
    <source>
        <dbReference type="EMBL" id="NER16723.1"/>
    </source>
</evidence>
<keyword evidence="1" id="KW-0812">Transmembrane</keyword>
<feature type="transmembrane region" description="Helical" evidence="1">
    <location>
        <begin position="78"/>
        <end position="98"/>
    </location>
</feature>
<feature type="transmembrane region" description="Helical" evidence="1">
    <location>
        <begin position="118"/>
        <end position="139"/>
    </location>
</feature>
<protein>
    <recommendedName>
        <fullName evidence="4">DoxX family protein</fullName>
    </recommendedName>
</protein>
<comment type="caution">
    <text evidence="2">The sequence shown here is derived from an EMBL/GenBank/DDBJ whole genome shotgun (WGS) entry which is preliminary data.</text>
</comment>
<reference evidence="2 3" key="1">
    <citation type="submission" date="2020-01" db="EMBL/GenBank/DDBJ databases">
        <title>Spongiivirga citrea KCTC 32990T.</title>
        <authorList>
            <person name="Wang G."/>
        </authorList>
    </citation>
    <scope>NUCLEOTIDE SEQUENCE [LARGE SCALE GENOMIC DNA]</scope>
    <source>
        <strain evidence="2 3">KCTC 32990</strain>
    </source>
</reference>
<dbReference type="EMBL" id="JAABOQ010000002">
    <property type="protein sequence ID" value="NER16723.1"/>
    <property type="molecule type" value="Genomic_DNA"/>
</dbReference>
<accession>A0A6M0CIE8</accession>
<feature type="transmembrane region" description="Helical" evidence="1">
    <location>
        <begin position="192"/>
        <end position="212"/>
    </location>
</feature>
<name>A0A6M0CIE8_9FLAO</name>
<dbReference type="AlphaFoldDB" id="A0A6M0CIE8"/>